<sequence length="59" mass="6300">MVRGLLLEHDVLAHQLGTHAELFLDALGVAMDSRDAAVELSSELLAALKANRGYALVTL</sequence>
<proteinExistence type="predicted"/>
<accession>A0A2W5SVY4</accession>
<name>A0A2W5SVY4_9BACT</name>
<evidence type="ECO:0000313" key="2">
    <source>
        <dbReference type="Proteomes" id="UP000249061"/>
    </source>
</evidence>
<organism evidence="1 2">
    <name type="scientific">Archangium gephyra</name>
    <dbReference type="NCBI Taxonomy" id="48"/>
    <lineage>
        <taxon>Bacteria</taxon>
        <taxon>Pseudomonadati</taxon>
        <taxon>Myxococcota</taxon>
        <taxon>Myxococcia</taxon>
        <taxon>Myxococcales</taxon>
        <taxon>Cystobacterineae</taxon>
        <taxon>Archangiaceae</taxon>
        <taxon>Archangium</taxon>
    </lineage>
</organism>
<comment type="caution">
    <text evidence="1">The sequence shown here is derived from an EMBL/GenBank/DDBJ whole genome shotgun (WGS) entry which is preliminary data.</text>
</comment>
<gene>
    <name evidence="1" type="ORF">DI536_29015</name>
</gene>
<protein>
    <submittedName>
        <fullName evidence="1">Uncharacterized protein</fullName>
    </submittedName>
</protein>
<dbReference type="AlphaFoldDB" id="A0A2W5SVY4"/>
<dbReference type="EMBL" id="QFQP01000034">
    <property type="protein sequence ID" value="PZR07100.1"/>
    <property type="molecule type" value="Genomic_DNA"/>
</dbReference>
<dbReference type="Proteomes" id="UP000249061">
    <property type="component" value="Unassembled WGS sequence"/>
</dbReference>
<evidence type="ECO:0000313" key="1">
    <source>
        <dbReference type="EMBL" id="PZR07100.1"/>
    </source>
</evidence>
<reference evidence="1 2" key="1">
    <citation type="submission" date="2017-08" db="EMBL/GenBank/DDBJ databases">
        <title>Infants hospitalized years apart are colonized by the same room-sourced microbial strains.</title>
        <authorList>
            <person name="Brooks B."/>
            <person name="Olm M.R."/>
            <person name="Firek B.A."/>
            <person name="Baker R."/>
            <person name="Thomas B.C."/>
            <person name="Morowitz M.J."/>
            <person name="Banfield J.F."/>
        </authorList>
    </citation>
    <scope>NUCLEOTIDE SEQUENCE [LARGE SCALE GENOMIC DNA]</scope>
    <source>
        <strain evidence="1">S2_003_000_R2_14</strain>
    </source>
</reference>